<accession>A0A6G1DDX7</accession>
<dbReference type="Proteomes" id="UP000479710">
    <property type="component" value="Unassembled WGS sequence"/>
</dbReference>
<reference evidence="1 2" key="1">
    <citation type="submission" date="2019-11" db="EMBL/GenBank/DDBJ databases">
        <title>Whole genome sequence of Oryza granulata.</title>
        <authorList>
            <person name="Li W."/>
        </authorList>
    </citation>
    <scope>NUCLEOTIDE SEQUENCE [LARGE SCALE GENOMIC DNA]</scope>
    <source>
        <strain evidence="2">cv. Menghai</strain>
        <tissue evidence="1">Leaf</tissue>
    </source>
</reference>
<gene>
    <name evidence="1" type="ORF">E2562_003033</name>
</gene>
<dbReference type="EMBL" id="SPHZ02000006">
    <property type="protein sequence ID" value="KAF0910599.1"/>
    <property type="molecule type" value="Genomic_DNA"/>
</dbReference>
<comment type="caution">
    <text evidence="1">The sequence shown here is derived from an EMBL/GenBank/DDBJ whole genome shotgun (WGS) entry which is preliminary data.</text>
</comment>
<organism evidence="1 2">
    <name type="scientific">Oryza meyeriana var. granulata</name>
    <dbReference type="NCBI Taxonomy" id="110450"/>
    <lineage>
        <taxon>Eukaryota</taxon>
        <taxon>Viridiplantae</taxon>
        <taxon>Streptophyta</taxon>
        <taxon>Embryophyta</taxon>
        <taxon>Tracheophyta</taxon>
        <taxon>Spermatophyta</taxon>
        <taxon>Magnoliopsida</taxon>
        <taxon>Liliopsida</taxon>
        <taxon>Poales</taxon>
        <taxon>Poaceae</taxon>
        <taxon>BOP clade</taxon>
        <taxon>Oryzoideae</taxon>
        <taxon>Oryzeae</taxon>
        <taxon>Oryzinae</taxon>
        <taxon>Oryza</taxon>
        <taxon>Oryza meyeriana</taxon>
    </lineage>
</organism>
<evidence type="ECO:0000313" key="1">
    <source>
        <dbReference type="EMBL" id="KAF0910599.1"/>
    </source>
</evidence>
<dbReference type="AlphaFoldDB" id="A0A6G1DDX7"/>
<proteinExistence type="predicted"/>
<evidence type="ECO:0000313" key="2">
    <source>
        <dbReference type="Proteomes" id="UP000479710"/>
    </source>
</evidence>
<name>A0A6G1DDX7_9ORYZ</name>
<sequence length="141" mass="14363">MPHVQTVAVHDRARSSTPIVLVSHTVAVDKAVAMAGDKGAAVAGGMEAPLLQAQSQNKIEGTPTATTSLAVLPVSEATEEPVVHAAHSVDTEHGPVVLGELRASELLPLNTGALTSPASAPARVMALGQEANRLRNEGVSV</sequence>
<keyword evidence="2" id="KW-1185">Reference proteome</keyword>
<protein>
    <submittedName>
        <fullName evidence="1">Uncharacterized protein</fullName>
    </submittedName>
</protein>